<dbReference type="InterPro" id="IPR006175">
    <property type="entry name" value="YjgF/YER057c/UK114"/>
</dbReference>
<dbReference type="SUPFAM" id="SSF55298">
    <property type="entry name" value="YjgF-like"/>
    <property type="match status" value="1"/>
</dbReference>
<protein>
    <submittedName>
        <fullName evidence="1">Uncharacterized protein</fullName>
    </submittedName>
</protein>
<dbReference type="CDD" id="cd00448">
    <property type="entry name" value="YjgF_YER057c_UK114_family"/>
    <property type="match status" value="1"/>
</dbReference>
<dbReference type="Proteomes" id="UP000076449">
    <property type="component" value="Chromosome III"/>
</dbReference>
<evidence type="ECO:0000313" key="1">
    <source>
        <dbReference type="EMBL" id="KZN85173.1"/>
    </source>
</evidence>
<dbReference type="Gene3D" id="3.30.1330.40">
    <property type="entry name" value="RutC-like"/>
    <property type="match status" value="1"/>
</dbReference>
<accession>A0A162C1K7</accession>
<dbReference type="AlphaFoldDB" id="A0A162C1K7"/>
<proteinExistence type="predicted"/>
<gene>
    <name evidence="1" type="ORF">EN45_093450</name>
</gene>
<name>A0A162C1K7_PENCH</name>
<sequence length="114" mass="12543">MLVVSLLPSNNTYYETNVQQQARPECPLRQVSADSNGKYLPVESPVTKKTHQIIRNVSGILGASGTSLDQVTKANVYFVQLDRNIYRNPARSSVEVNGLPKPADLETEVIALES</sequence>
<dbReference type="InterPro" id="IPR035959">
    <property type="entry name" value="RutC-like_sf"/>
</dbReference>
<reference evidence="1" key="1">
    <citation type="journal article" date="2014" name="Genome Announc.">
        <title>Complete sequencing and chromosome-scale genome assembly of the industrial progenitor strain P2niaD18 from the penicillin producer Penicillium chrysogenum.</title>
        <authorList>
            <person name="Specht T."/>
            <person name="Dahlmann T.A."/>
            <person name="Zadra I."/>
            <person name="Kurnsteiner H."/>
            <person name="Kuck U."/>
        </authorList>
    </citation>
    <scope>NUCLEOTIDE SEQUENCE [LARGE SCALE GENOMIC DNA]</scope>
    <source>
        <strain evidence="1">P2niaD18</strain>
    </source>
</reference>
<dbReference type="Pfam" id="PF01042">
    <property type="entry name" value="Ribonuc_L-PSP"/>
    <property type="match status" value="1"/>
</dbReference>
<organism evidence="1">
    <name type="scientific">Penicillium chrysogenum</name>
    <name type="common">Penicillium notatum</name>
    <dbReference type="NCBI Taxonomy" id="5076"/>
    <lineage>
        <taxon>Eukaryota</taxon>
        <taxon>Fungi</taxon>
        <taxon>Dikarya</taxon>
        <taxon>Ascomycota</taxon>
        <taxon>Pezizomycotina</taxon>
        <taxon>Eurotiomycetes</taxon>
        <taxon>Eurotiomycetidae</taxon>
        <taxon>Eurotiales</taxon>
        <taxon>Aspergillaceae</taxon>
        <taxon>Penicillium</taxon>
        <taxon>Penicillium chrysogenum species complex</taxon>
    </lineage>
</organism>
<dbReference type="EMBL" id="CM002800">
    <property type="protein sequence ID" value="KZN85173.1"/>
    <property type="molecule type" value="Genomic_DNA"/>
</dbReference>